<accession>A0AAW0WT11</accession>
<dbReference type="PRINTS" id="PR00838">
    <property type="entry name" value="V5ALLERGEN"/>
</dbReference>
<gene>
    <name evidence="2" type="ORF">OTU49_005363</name>
</gene>
<proteinExistence type="predicted"/>
<dbReference type="Pfam" id="PF00188">
    <property type="entry name" value="CAP"/>
    <property type="match status" value="1"/>
</dbReference>
<sequence>MGHVRNQPPALNMRAMVWDEELATVAQRWADQCMPGHDRARNVARFPVGQNVAAAWTYDRDEGDTPDFATQVEAWFNEVNQYGFSKGSVDPFRFNKATGHYTQ</sequence>
<evidence type="ECO:0000313" key="2">
    <source>
        <dbReference type="EMBL" id="KAK8735388.1"/>
    </source>
</evidence>
<dbReference type="InterPro" id="IPR035940">
    <property type="entry name" value="CAP_sf"/>
</dbReference>
<dbReference type="PRINTS" id="PR00837">
    <property type="entry name" value="V5TPXLIKE"/>
</dbReference>
<dbReference type="Gene3D" id="3.40.33.10">
    <property type="entry name" value="CAP"/>
    <property type="match status" value="1"/>
</dbReference>
<dbReference type="EMBL" id="JARKIK010000047">
    <property type="protein sequence ID" value="KAK8735388.1"/>
    <property type="molecule type" value="Genomic_DNA"/>
</dbReference>
<dbReference type="InterPro" id="IPR002413">
    <property type="entry name" value="V5_allergen-like"/>
</dbReference>
<dbReference type="SUPFAM" id="SSF55797">
    <property type="entry name" value="PR-1-like"/>
    <property type="match status" value="1"/>
</dbReference>
<evidence type="ECO:0000313" key="3">
    <source>
        <dbReference type="Proteomes" id="UP001445076"/>
    </source>
</evidence>
<name>A0AAW0WT11_CHEQU</name>
<dbReference type="AlphaFoldDB" id="A0AAW0WT11"/>
<dbReference type="SMART" id="SM00198">
    <property type="entry name" value="SCP"/>
    <property type="match status" value="1"/>
</dbReference>
<dbReference type="InterPro" id="IPR001283">
    <property type="entry name" value="CRISP-related"/>
</dbReference>
<dbReference type="CDD" id="cd05380">
    <property type="entry name" value="CAP_euk"/>
    <property type="match status" value="1"/>
</dbReference>
<dbReference type="PANTHER" id="PTHR10334">
    <property type="entry name" value="CYSTEINE-RICH SECRETORY PROTEIN-RELATED"/>
    <property type="match status" value="1"/>
</dbReference>
<evidence type="ECO:0000259" key="1">
    <source>
        <dbReference type="SMART" id="SM00198"/>
    </source>
</evidence>
<feature type="non-terminal residue" evidence="2">
    <location>
        <position position="103"/>
    </location>
</feature>
<dbReference type="Proteomes" id="UP001445076">
    <property type="component" value="Unassembled WGS sequence"/>
</dbReference>
<reference evidence="2 3" key="1">
    <citation type="journal article" date="2024" name="BMC Genomics">
        <title>Genome assembly of redclaw crayfish (Cherax quadricarinatus) provides insights into its immune adaptation and hypoxia tolerance.</title>
        <authorList>
            <person name="Liu Z."/>
            <person name="Zheng J."/>
            <person name="Li H."/>
            <person name="Fang K."/>
            <person name="Wang S."/>
            <person name="He J."/>
            <person name="Zhou D."/>
            <person name="Weng S."/>
            <person name="Chi M."/>
            <person name="Gu Z."/>
            <person name="He J."/>
            <person name="Li F."/>
            <person name="Wang M."/>
        </authorList>
    </citation>
    <scope>NUCLEOTIDE SEQUENCE [LARGE SCALE GENOMIC DNA]</scope>
    <source>
        <strain evidence="2">ZL_2023a</strain>
    </source>
</reference>
<feature type="domain" description="SCP" evidence="1">
    <location>
        <begin position="3"/>
        <end position="103"/>
    </location>
</feature>
<protein>
    <recommendedName>
        <fullName evidence="1">SCP domain-containing protein</fullName>
    </recommendedName>
</protein>
<organism evidence="2 3">
    <name type="scientific">Cherax quadricarinatus</name>
    <name type="common">Australian red claw crayfish</name>
    <dbReference type="NCBI Taxonomy" id="27406"/>
    <lineage>
        <taxon>Eukaryota</taxon>
        <taxon>Metazoa</taxon>
        <taxon>Ecdysozoa</taxon>
        <taxon>Arthropoda</taxon>
        <taxon>Crustacea</taxon>
        <taxon>Multicrustacea</taxon>
        <taxon>Malacostraca</taxon>
        <taxon>Eumalacostraca</taxon>
        <taxon>Eucarida</taxon>
        <taxon>Decapoda</taxon>
        <taxon>Pleocyemata</taxon>
        <taxon>Astacidea</taxon>
        <taxon>Parastacoidea</taxon>
        <taxon>Parastacidae</taxon>
        <taxon>Cherax</taxon>
    </lineage>
</organism>
<comment type="caution">
    <text evidence="2">The sequence shown here is derived from an EMBL/GenBank/DDBJ whole genome shotgun (WGS) entry which is preliminary data.</text>
</comment>
<keyword evidence="3" id="KW-1185">Reference proteome</keyword>
<dbReference type="InterPro" id="IPR014044">
    <property type="entry name" value="CAP_dom"/>
</dbReference>